<keyword evidence="6 10" id="KW-1133">Transmembrane helix</keyword>
<feature type="compositionally biased region" description="Basic and acidic residues" evidence="9">
    <location>
        <begin position="171"/>
        <end position="184"/>
    </location>
</feature>
<keyword evidence="7" id="KW-0496">Mitochondrion</keyword>
<gene>
    <name evidence="11" type="ORF">O3P69_020499</name>
</gene>
<evidence type="ECO:0000256" key="7">
    <source>
        <dbReference type="ARBA" id="ARBA00023128"/>
    </source>
</evidence>
<dbReference type="Proteomes" id="UP001487740">
    <property type="component" value="Unassembled WGS sequence"/>
</dbReference>
<feature type="compositionally biased region" description="Low complexity" evidence="9">
    <location>
        <begin position="159"/>
        <end position="170"/>
    </location>
</feature>
<evidence type="ECO:0000313" key="12">
    <source>
        <dbReference type="Proteomes" id="UP001487740"/>
    </source>
</evidence>
<comment type="caution">
    <text evidence="11">The sequence shown here is derived from an EMBL/GenBank/DDBJ whole genome shotgun (WGS) entry which is preliminary data.</text>
</comment>
<keyword evidence="12" id="KW-1185">Reference proteome</keyword>
<evidence type="ECO:0000256" key="8">
    <source>
        <dbReference type="ARBA" id="ARBA00023136"/>
    </source>
</evidence>
<evidence type="ECO:0008006" key="13">
    <source>
        <dbReference type="Google" id="ProtNLM"/>
    </source>
</evidence>
<dbReference type="Pfam" id="PF06553">
    <property type="entry name" value="BNIP3"/>
    <property type="match status" value="1"/>
</dbReference>
<dbReference type="AlphaFoldDB" id="A0AAW0TPJ2"/>
<evidence type="ECO:0000256" key="6">
    <source>
        <dbReference type="ARBA" id="ARBA00022989"/>
    </source>
</evidence>
<organism evidence="11 12">
    <name type="scientific">Scylla paramamosain</name>
    <name type="common">Mud crab</name>
    <dbReference type="NCBI Taxonomy" id="85552"/>
    <lineage>
        <taxon>Eukaryota</taxon>
        <taxon>Metazoa</taxon>
        <taxon>Ecdysozoa</taxon>
        <taxon>Arthropoda</taxon>
        <taxon>Crustacea</taxon>
        <taxon>Multicrustacea</taxon>
        <taxon>Malacostraca</taxon>
        <taxon>Eumalacostraca</taxon>
        <taxon>Eucarida</taxon>
        <taxon>Decapoda</taxon>
        <taxon>Pleocyemata</taxon>
        <taxon>Brachyura</taxon>
        <taxon>Eubrachyura</taxon>
        <taxon>Portunoidea</taxon>
        <taxon>Portunidae</taxon>
        <taxon>Portuninae</taxon>
        <taxon>Scylla</taxon>
    </lineage>
</organism>
<proteinExistence type="inferred from homology"/>
<evidence type="ECO:0000256" key="2">
    <source>
        <dbReference type="ARBA" id="ARBA00004325"/>
    </source>
</evidence>
<accession>A0AAW0TPJ2</accession>
<dbReference type="EMBL" id="JARAKH010000028">
    <property type="protein sequence ID" value="KAK8388552.1"/>
    <property type="molecule type" value="Genomic_DNA"/>
</dbReference>
<comment type="similarity">
    <text evidence="3">Belongs to the NIP3 family.</text>
</comment>
<dbReference type="GO" id="GO:0043065">
    <property type="term" value="P:positive regulation of apoptotic process"/>
    <property type="evidence" value="ECO:0007669"/>
    <property type="project" value="InterPro"/>
</dbReference>
<comment type="subcellular location">
    <subcellularLocation>
        <location evidence="1">Membrane</location>
        <topology evidence="1">Single-pass membrane protein</topology>
    </subcellularLocation>
    <subcellularLocation>
        <location evidence="2">Mitochondrion membrane</location>
    </subcellularLocation>
</comment>
<dbReference type="InterPro" id="IPR010548">
    <property type="entry name" value="BNIP3"/>
</dbReference>
<sequence>MERDVTSVPMPARGLGFHVVVVVVVVVRAVKEMRTRHHLCLGAVASLTRLGVTPGREEWSDSDASACRGSVSLSVLVCISSSIALHQTRVPATTVEGERDGKNGVCGCGNEAWVLNKPSAGESWVDLSNQPGSPDRVTPLPFGNGEEYLRLLREAQRESNQSSARVSLASSRRDTPRDSPHDSPKSPPNSPNTEMATFPEEAAMLRGVYINYYNKEGDFIRVEKNTETDWIWDSRPDQTPPKEWRFSHPRKGVSRGASIRRVMVGNSSLFSRDVLYTLLITNVLSLLIGTGIGIWLVKRSGSEGIITLPLN</sequence>
<keyword evidence="8 10" id="KW-0472">Membrane</keyword>
<evidence type="ECO:0000256" key="3">
    <source>
        <dbReference type="ARBA" id="ARBA00007710"/>
    </source>
</evidence>
<dbReference type="GO" id="GO:0005634">
    <property type="term" value="C:nucleus"/>
    <property type="evidence" value="ECO:0007669"/>
    <property type="project" value="TreeGrafter"/>
</dbReference>
<evidence type="ECO:0000256" key="10">
    <source>
        <dbReference type="SAM" id="Phobius"/>
    </source>
</evidence>
<keyword evidence="5" id="KW-0053">Apoptosis</keyword>
<dbReference type="GO" id="GO:0097345">
    <property type="term" value="P:mitochondrial outer membrane permeabilization"/>
    <property type="evidence" value="ECO:0007669"/>
    <property type="project" value="TreeGrafter"/>
</dbReference>
<evidence type="ECO:0000313" key="11">
    <source>
        <dbReference type="EMBL" id="KAK8388552.1"/>
    </source>
</evidence>
<evidence type="ECO:0000256" key="5">
    <source>
        <dbReference type="ARBA" id="ARBA00022703"/>
    </source>
</evidence>
<feature type="region of interest" description="Disordered" evidence="9">
    <location>
        <begin position="155"/>
        <end position="195"/>
    </location>
</feature>
<feature type="transmembrane region" description="Helical" evidence="10">
    <location>
        <begin position="274"/>
        <end position="297"/>
    </location>
</feature>
<reference evidence="11 12" key="1">
    <citation type="submission" date="2023-03" db="EMBL/GenBank/DDBJ databases">
        <title>High-quality genome of Scylla paramamosain provides insights in environmental adaptation.</title>
        <authorList>
            <person name="Zhang L."/>
        </authorList>
    </citation>
    <scope>NUCLEOTIDE SEQUENCE [LARGE SCALE GENOMIC DNA]</scope>
    <source>
        <strain evidence="11">LZ_2023a</strain>
        <tissue evidence="11">Muscle</tissue>
    </source>
</reference>
<keyword evidence="4 10" id="KW-0812">Transmembrane</keyword>
<dbReference type="PANTHER" id="PTHR15186">
    <property type="entry name" value="RE48077P"/>
    <property type="match status" value="1"/>
</dbReference>
<evidence type="ECO:0000256" key="4">
    <source>
        <dbReference type="ARBA" id="ARBA00022692"/>
    </source>
</evidence>
<protein>
    <recommendedName>
        <fullName evidence="13">BCL2/adenovirus E1B 19 kDa protein-interacting protein 3</fullName>
    </recommendedName>
</protein>
<name>A0AAW0TPJ2_SCYPA</name>
<dbReference type="GO" id="GO:0005741">
    <property type="term" value="C:mitochondrial outer membrane"/>
    <property type="evidence" value="ECO:0007669"/>
    <property type="project" value="TreeGrafter"/>
</dbReference>
<evidence type="ECO:0000256" key="9">
    <source>
        <dbReference type="SAM" id="MobiDB-lite"/>
    </source>
</evidence>
<dbReference type="GO" id="GO:0042802">
    <property type="term" value="F:identical protein binding"/>
    <property type="evidence" value="ECO:0007669"/>
    <property type="project" value="UniProtKB-ARBA"/>
</dbReference>
<dbReference type="PANTHER" id="PTHR15186:SF5">
    <property type="entry name" value="BNIP3, ISOFORM A"/>
    <property type="match status" value="1"/>
</dbReference>
<feature type="transmembrane region" description="Helical" evidence="10">
    <location>
        <begin position="12"/>
        <end position="30"/>
    </location>
</feature>
<evidence type="ECO:0000256" key="1">
    <source>
        <dbReference type="ARBA" id="ARBA00004167"/>
    </source>
</evidence>